<evidence type="ECO:0000256" key="5">
    <source>
        <dbReference type="ARBA" id="ARBA00022842"/>
    </source>
</evidence>
<keyword evidence="9" id="KW-0548">Nucleotidyltransferase</keyword>
<evidence type="ECO:0000256" key="7">
    <source>
        <dbReference type="ARBA" id="ARBA00023150"/>
    </source>
</evidence>
<evidence type="ECO:0000256" key="6">
    <source>
        <dbReference type="ARBA" id="ARBA00023134"/>
    </source>
</evidence>
<dbReference type="InterPro" id="IPR025877">
    <property type="entry name" value="MobA-like_NTP_Trfase"/>
</dbReference>
<dbReference type="SUPFAM" id="SSF53448">
    <property type="entry name" value="Nucleotide-diphospho-sugar transferases"/>
    <property type="match status" value="1"/>
</dbReference>
<dbReference type="HAMAP" id="MF_00316">
    <property type="entry name" value="MobA"/>
    <property type="match status" value="1"/>
</dbReference>
<keyword evidence="6" id="KW-0342">GTP-binding</keyword>
<dbReference type="GO" id="GO:0061603">
    <property type="term" value="F:molybdenum cofactor guanylyltransferase activity"/>
    <property type="evidence" value="ECO:0007669"/>
    <property type="project" value="UniProtKB-EC"/>
</dbReference>
<reference evidence="9" key="1">
    <citation type="submission" date="2018-06" db="EMBL/GenBank/DDBJ databases">
        <authorList>
            <person name="Zhirakovskaya E."/>
        </authorList>
    </citation>
    <scope>NUCLEOTIDE SEQUENCE</scope>
</reference>
<keyword evidence="5" id="KW-0460">Magnesium</keyword>
<keyword evidence="3" id="KW-0479">Metal-binding</keyword>
<dbReference type="GO" id="GO:0046872">
    <property type="term" value="F:metal ion binding"/>
    <property type="evidence" value="ECO:0007669"/>
    <property type="project" value="UniProtKB-KW"/>
</dbReference>
<dbReference type="GO" id="GO:0005525">
    <property type="term" value="F:GTP binding"/>
    <property type="evidence" value="ECO:0007669"/>
    <property type="project" value="UniProtKB-KW"/>
</dbReference>
<dbReference type="InterPro" id="IPR029044">
    <property type="entry name" value="Nucleotide-diphossugar_trans"/>
</dbReference>
<name>A0A3B1AN39_9ZZZZ</name>
<dbReference type="InterPro" id="IPR013482">
    <property type="entry name" value="Molybde_CF_guanTrfase"/>
</dbReference>
<keyword evidence="4" id="KW-0547">Nucleotide-binding</keyword>
<protein>
    <submittedName>
        <fullName evidence="9">Molybdenum cofactor guanylyltransferase</fullName>
        <ecNumber evidence="9">2.7.7.77</ecNumber>
    </submittedName>
</protein>
<evidence type="ECO:0000313" key="9">
    <source>
        <dbReference type="EMBL" id="VAX05162.1"/>
    </source>
</evidence>
<feature type="domain" description="MobA-like NTP transferase" evidence="8">
    <location>
        <begin position="9"/>
        <end position="160"/>
    </location>
</feature>
<dbReference type="GO" id="GO:1902758">
    <property type="term" value="P:bis(molybdopterin guanine dinucleotide)molybdenum biosynthetic process"/>
    <property type="evidence" value="ECO:0007669"/>
    <property type="project" value="TreeGrafter"/>
</dbReference>
<evidence type="ECO:0000256" key="4">
    <source>
        <dbReference type="ARBA" id="ARBA00022741"/>
    </source>
</evidence>
<evidence type="ECO:0000256" key="3">
    <source>
        <dbReference type="ARBA" id="ARBA00022723"/>
    </source>
</evidence>
<dbReference type="PANTHER" id="PTHR19136">
    <property type="entry name" value="MOLYBDENUM COFACTOR GUANYLYLTRANSFERASE"/>
    <property type="match status" value="1"/>
</dbReference>
<evidence type="ECO:0000256" key="1">
    <source>
        <dbReference type="ARBA" id="ARBA00022490"/>
    </source>
</evidence>
<organism evidence="9">
    <name type="scientific">hydrothermal vent metagenome</name>
    <dbReference type="NCBI Taxonomy" id="652676"/>
    <lineage>
        <taxon>unclassified sequences</taxon>
        <taxon>metagenomes</taxon>
        <taxon>ecological metagenomes</taxon>
    </lineage>
</organism>
<dbReference type="Pfam" id="PF12804">
    <property type="entry name" value="NTP_transf_3"/>
    <property type="match status" value="1"/>
</dbReference>
<dbReference type="EC" id="2.7.7.77" evidence="9"/>
<dbReference type="PANTHER" id="PTHR19136:SF81">
    <property type="entry name" value="MOLYBDENUM COFACTOR GUANYLYLTRANSFERASE"/>
    <property type="match status" value="1"/>
</dbReference>
<accession>A0A3B1AN39</accession>
<keyword evidence="2 9" id="KW-0808">Transferase</keyword>
<dbReference type="EMBL" id="UOFU01000411">
    <property type="protein sequence ID" value="VAX05162.1"/>
    <property type="molecule type" value="Genomic_DNA"/>
</dbReference>
<proteinExistence type="inferred from homology"/>
<dbReference type="Gene3D" id="3.90.550.10">
    <property type="entry name" value="Spore Coat Polysaccharide Biosynthesis Protein SpsA, Chain A"/>
    <property type="match status" value="1"/>
</dbReference>
<dbReference type="NCBIfam" id="TIGR02665">
    <property type="entry name" value="molyb_mobA"/>
    <property type="match status" value="1"/>
</dbReference>
<keyword evidence="7" id="KW-0501">Molybdenum cofactor biosynthesis</keyword>
<evidence type="ECO:0000256" key="2">
    <source>
        <dbReference type="ARBA" id="ARBA00022679"/>
    </source>
</evidence>
<keyword evidence="1" id="KW-0963">Cytoplasm</keyword>
<evidence type="ECO:0000259" key="8">
    <source>
        <dbReference type="Pfam" id="PF12804"/>
    </source>
</evidence>
<gene>
    <name evidence="9" type="ORF">MNBD_GAMMA20-1815</name>
</gene>
<dbReference type="AlphaFoldDB" id="A0A3B1AN39"/>
<sequence>MTTNTEVGGVILAGGQARRLGGLDKGLIELCGSTMIEHSIHTFSPQVQPLIISANRNLAHYRAFGFAVIEDRFGSFEGPLAGLWRALETTRTPLLATLPCDAPLAPNDFVARLHHHFVPGQTLAAIAHDGERLQPLFGLFSREVSSGLADFLEQGGRKVHDWVKSLDPVQVDFSDCVEAFRNVNTPEDLAAIQDRIQCQIRP</sequence>
<dbReference type="CDD" id="cd02503">
    <property type="entry name" value="MobA"/>
    <property type="match status" value="1"/>
</dbReference>